<proteinExistence type="predicted"/>
<evidence type="ECO:0000313" key="1">
    <source>
        <dbReference type="EMBL" id="EIM72431.1"/>
    </source>
</evidence>
<protein>
    <submittedName>
        <fullName evidence="1">Uncharacterized protein</fullName>
    </submittedName>
</protein>
<sequence length="60" mass="6649">MDRRVRCIEMLEAEVALATIVGVVDAPLLWLPGLSMAAEAAVVWAGAHLWEGRRPMFCLR</sequence>
<accession>I5BS79</accession>
<reference evidence="1 2" key="1">
    <citation type="journal article" date="2012" name="J. Bacteriol.">
        <title>Genome Sequence of Nitratireductor aquibiodomus Strain RA22.</title>
        <authorList>
            <person name="Singh A."/>
            <person name="Jangir P.K."/>
            <person name="Kumari C."/>
            <person name="Sharma R."/>
        </authorList>
    </citation>
    <scope>NUCLEOTIDE SEQUENCE [LARGE SCALE GENOMIC DNA]</scope>
    <source>
        <strain evidence="1 2">RA22</strain>
    </source>
</reference>
<dbReference type="EMBL" id="AJXZ01000053">
    <property type="protein sequence ID" value="EIM72431.1"/>
    <property type="molecule type" value="Genomic_DNA"/>
</dbReference>
<dbReference type="AlphaFoldDB" id="I5BS79"/>
<organism evidence="1 2">
    <name type="scientific">Nitratireductor aquibiodomus RA22</name>
    <dbReference type="NCBI Taxonomy" id="1189611"/>
    <lineage>
        <taxon>Bacteria</taxon>
        <taxon>Pseudomonadati</taxon>
        <taxon>Pseudomonadota</taxon>
        <taxon>Alphaproteobacteria</taxon>
        <taxon>Hyphomicrobiales</taxon>
        <taxon>Phyllobacteriaceae</taxon>
        <taxon>Nitratireductor</taxon>
    </lineage>
</organism>
<evidence type="ECO:0000313" key="2">
    <source>
        <dbReference type="Proteomes" id="UP000004622"/>
    </source>
</evidence>
<name>I5BS79_9HYPH</name>
<gene>
    <name evidence="1" type="ORF">A33O_19449</name>
</gene>
<comment type="caution">
    <text evidence="1">The sequence shown here is derived from an EMBL/GenBank/DDBJ whole genome shotgun (WGS) entry which is preliminary data.</text>
</comment>
<dbReference type="Proteomes" id="UP000004622">
    <property type="component" value="Unassembled WGS sequence"/>
</dbReference>